<dbReference type="CDD" id="cd03039">
    <property type="entry name" value="GST_N_Sigma_like"/>
    <property type="match status" value="2"/>
</dbReference>
<dbReference type="Pfam" id="PF14497">
    <property type="entry name" value="GST_C_3"/>
    <property type="match status" value="2"/>
</dbReference>
<feature type="domain" description="GST N-terminal" evidence="1">
    <location>
        <begin position="5"/>
        <end position="82"/>
    </location>
</feature>
<dbReference type="GO" id="GO:0004364">
    <property type="term" value="F:glutathione transferase activity"/>
    <property type="evidence" value="ECO:0007669"/>
    <property type="project" value="TreeGrafter"/>
</dbReference>
<dbReference type="SFLD" id="SFLDS00019">
    <property type="entry name" value="Glutathione_Transferase_(cytos"/>
    <property type="match status" value="2"/>
</dbReference>
<feature type="domain" description="GST C-terminal" evidence="2">
    <location>
        <begin position="293"/>
        <end position="418"/>
    </location>
</feature>
<dbReference type="InterPro" id="IPR010987">
    <property type="entry name" value="Glutathione-S-Trfase_C-like"/>
</dbReference>
<dbReference type="PANTHER" id="PTHR11571">
    <property type="entry name" value="GLUTATHIONE S-TRANSFERASE"/>
    <property type="match status" value="1"/>
</dbReference>
<protein>
    <recommendedName>
        <fullName evidence="5">Glutathione S-transferase</fullName>
    </recommendedName>
</protein>
<keyword evidence="4" id="KW-1185">Reference proteome</keyword>
<dbReference type="PROSITE" id="PS50404">
    <property type="entry name" value="GST_NTER"/>
    <property type="match status" value="2"/>
</dbReference>
<sequence>MPSYPKLKLTYFNFMGRAEATRLALYIGGVPFEDHRLTMEQFAALKPSLPAGQVPVLEVDGKVITQSQAILRFAGRLANLYPINDPKAALKIDEILNGMEELADKIAPSIREEDPVKRKEMREELASSVIPRYLKSVDARLAKLKECSAISSEDVLIHELDIFLFVRNMRSGRLDHIPSDIAESYKHLVAVEAKVAAHPKVKEWYASARMSTPKLKLTYFPFPGRAEPIRLALHIAGMPFEDEHIGREELDKRRESLPFGQVPVLEVDGELVAQSLPILRYVGSITGLYPANDVLAALRVDEIFSILDEVYNKISPTYRIADREKQLAMRKVLADVAIPNAMKVIDERLAASGGKFVTGEKLSVGDLAIHGFVMGMKRGNLDGIPTTVTDAFTRVSALYNAIEEHPKVKDWNAKKTYT</sequence>
<dbReference type="Proteomes" id="UP001209570">
    <property type="component" value="Unassembled WGS sequence"/>
</dbReference>
<accession>A0AAD5LI46</accession>
<dbReference type="GO" id="GO:0006749">
    <property type="term" value="P:glutathione metabolic process"/>
    <property type="evidence" value="ECO:0007669"/>
    <property type="project" value="TreeGrafter"/>
</dbReference>
<dbReference type="InterPro" id="IPR036249">
    <property type="entry name" value="Thioredoxin-like_sf"/>
</dbReference>
<evidence type="ECO:0000313" key="4">
    <source>
        <dbReference type="Proteomes" id="UP001209570"/>
    </source>
</evidence>
<dbReference type="InterPro" id="IPR004046">
    <property type="entry name" value="GST_C"/>
</dbReference>
<dbReference type="SUPFAM" id="SSF47616">
    <property type="entry name" value="GST C-terminal domain-like"/>
    <property type="match status" value="2"/>
</dbReference>
<dbReference type="Gene3D" id="3.40.30.10">
    <property type="entry name" value="Glutaredoxin"/>
    <property type="match status" value="2"/>
</dbReference>
<evidence type="ECO:0000259" key="1">
    <source>
        <dbReference type="PROSITE" id="PS50404"/>
    </source>
</evidence>
<dbReference type="InterPro" id="IPR004045">
    <property type="entry name" value="Glutathione_S-Trfase_N"/>
</dbReference>
<dbReference type="EMBL" id="JAKCXM010000115">
    <property type="protein sequence ID" value="KAJ0401905.1"/>
    <property type="molecule type" value="Genomic_DNA"/>
</dbReference>
<dbReference type="InterPro" id="IPR050213">
    <property type="entry name" value="GST_superfamily"/>
</dbReference>
<dbReference type="Pfam" id="PF02798">
    <property type="entry name" value="GST_N"/>
    <property type="match status" value="2"/>
</dbReference>
<evidence type="ECO:0000259" key="2">
    <source>
        <dbReference type="PROSITE" id="PS50405"/>
    </source>
</evidence>
<evidence type="ECO:0008006" key="5">
    <source>
        <dbReference type="Google" id="ProtNLM"/>
    </source>
</evidence>
<dbReference type="SUPFAM" id="SSF52833">
    <property type="entry name" value="Thioredoxin-like"/>
    <property type="match status" value="2"/>
</dbReference>
<reference evidence="3" key="1">
    <citation type="submission" date="2021-12" db="EMBL/GenBank/DDBJ databases">
        <title>Prjna785345.</title>
        <authorList>
            <person name="Rujirawat T."/>
            <person name="Krajaejun T."/>
        </authorList>
    </citation>
    <scope>NUCLEOTIDE SEQUENCE</scope>
    <source>
        <strain evidence="3">Pi057C3</strain>
    </source>
</reference>
<dbReference type="FunFam" id="3.40.30.10:FF:000608">
    <property type="entry name" value="Glutathione S-Transferase"/>
    <property type="match status" value="1"/>
</dbReference>
<dbReference type="InterPro" id="IPR040079">
    <property type="entry name" value="Glutathione_S-Trfase"/>
</dbReference>
<dbReference type="PROSITE" id="PS50405">
    <property type="entry name" value="GST_CTER"/>
    <property type="match status" value="2"/>
</dbReference>
<dbReference type="InterPro" id="IPR036282">
    <property type="entry name" value="Glutathione-S-Trfase_C_sf"/>
</dbReference>
<name>A0AAD5LI46_PYTIN</name>
<comment type="caution">
    <text evidence="3">The sequence shown here is derived from an EMBL/GenBank/DDBJ whole genome shotgun (WGS) entry which is preliminary data.</text>
</comment>
<dbReference type="SFLD" id="SFLDG00363">
    <property type="entry name" value="AMPS_(cytGST):_Alpha-__Mu-__Pi"/>
    <property type="match status" value="2"/>
</dbReference>
<feature type="domain" description="GST N-terminal" evidence="1">
    <location>
        <begin position="213"/>
        <end position="290"/>
    </location>
</feature>
<dbReference type="SFLD" id="SFLDG01205">
    <property type="entry name" value="AMPS.1"/>
    <property type="match status" value="2"/>
</dbReference>
<dbReference type="AlphaFoldDB" id="A0AAD5LI46"/>
<gene>
    <name evidence="3" type="ORF">P43SY_003522</name>
</gene>
<dbReference type="Gene3D" id="1.20.1050.10">
    <property type="match status" value="2"/>
</dbReference>
<dbReference type="PANTHER" id="PTHR11571:SF252">
    <property type="entry name" value="GLUTATHIONE S-TRANSFERASE"/>
    <property type="match status" value="1"/>
</dbReference>
<proteinExistence type="predicted"/>
<organism evidence="3 4">
    <name type="scientific">Pythium insidiosum</name>
    <name type="common">Pythiosis disease agent</name>
    <dbReference type="NCBI Taxonomy" id="114742"/>
    <lineage>
        <taxon>Eukaryota</taxon>
        <taxon>Sar</taxon>
        <taxon>Stramenopiles</taxon>
        <taxon>Oomycota</taxon>
        <taxon>Peronosporomycetes</taxon>
        <taxon>Pythiales</taxon>
        <taxon>Pythiaceae</taxon>
        <taxon>Pythium</taxon>
    </lineage>
</organism>
<feature type="domain" description="GST C-terminal" evidence="2">
    <location>
        <begin position="85"/>
        <end position="220"/>
    </location>
</feature>
<evidence type="ECO:0000313" key="3">
    <source>
        <dbReference type="EMBL" id="KAJ0401905.1"/>
    </source>
</evidence>